<dbReference type="Gene3D" id="3.40.50.720">
    <property type="entry name" value="NAD(P)-binding Rossmann-like Domain"/>
    <property type="match status" value="1"/>
</dbReference>
<dbReference type="Pfam" id="PF01370">
    <property type="entry name" value="Epimerase"/>
    <property type="match status" value="1"/>
</dbReference>
<accession>A0A194VC62</accession>
<evidence type="ECO:0000256" key="1">
    <source>
        <dbReference type="ARBA" id="ARBA00022857"/>
    </source>
</evidence>
<dbReference type="EMBL" id="KN714778">
    <property type="protein sequence ID" value="KUI61484.1"/>
    <property type="molecule type" value="Genomic_DNA"/>
</dbReference>
<name>A0A194VC62_CYTMA</name>
<keyword evidence="5" id="KW-1185">Reference proteome</keyword>
<dbReference type="AlphaFoldDB" id="A0A194VC62"/>
<dbReference type="PANTHER" id="PTHR43103">
    <property type="entry name" value="NUCLEOSIDE-DIPHOSPHATE-SUGAR EPIMERASE"/>
    <property type="match status" value="1"/>
</dbReference>
<keyword evidence="1" id="KW-0521">NADP</keyword>
<dbReference type="OrthoDB" id="16464at2759"/>
<dbReference type="PANTHER" id="PTHR43103:SF3">
    <property type="entry name" value="ADP-L-GLYCERO-D-MANNO-HEPTOSE-6-EPIMERASE"/>
    <property type="match status" value="1"/>
</dbReference>
<evidence type="ECO:0000259" key="3">
    <source>
        <dbReference type="Pfam" id="PF01370"/>
    </source>
</evidence>
<organism evidence="4 5">
    <name type="scientific">Cytospora mali</name>
    <name type="common">Apple Valsa canker fungus</name>
    <name type="synonym">Valsa mali</name>
    <dbReference type="NCBI Taxonomy" id="578113"/>
    <lineage>
        <taxon>Eukaryota</taxon>
        <taxon>Fungi</taxon>
        <taxon>Dikarya</taxon>
        <taxon>Ascomycota</taxon>
        <taxon>Pezizomycotina</taxon>
        <taxon>Sordariomycetes</taxon>
        <taxon>Sordariomycetidae</taxon>
        <taxon>Diaporthales</taxon>
        <taxon>Cytosporaceae</taxon>
        <taxon>Cytospora</taxon>
    </lineage>
</organism>
<dbReference type="Proteomes" id="UP000078576">
    <property type="component" value="Unassembled WGS sequence"/>
</dbReference>
<evidence type="ECO:0000313" key="5">
    <source>
        <dbReference type="Proteomes" id="UP000078576"/>
    </source>
</evidence>
<dbReference type="SUPFAM" id="SSF51735">
    <property type="entry name" value="NAD(P)-binding Rossmann-fold domains"/>
    <property type="match status" value="1"/>
</dbReference>
<gene>
    <name evidence="4" type="ORF">VP1G_08674</name>
</gene>
<sequence length="318" mass="35482">MSTKKNIIITGAGGMIGPMLAKRLLNDGHHLVLTDIVEPKILTGVKHPENAKYLKGDVCDHNFVKQLLEAAQPLQAIFIFHGIMSAGSEANFDLSMKVNIESVRHLLLALRQLPEAPVRVVYSSSQAVYGQPLPKIITDDITPTPEGTYGAHKYSTEIIVNDMHRKGFIDAFTVRFPTVVVRPGAPSNAAPSFLSESYEPPLIQTQPGMIREPMKGEDTIENLVRVLNMRSDVLPKHQRHIMFPGISVTIHDLMDALSKYGGEDKLKLLKEDTNPEFERILRSWPEDFDPSTPDRLGLVRDRRAGDLVKEYIDSLDSE</sequence>
<feature type="domain" description="NAD-dependent epimerase/dehydratase" evidence="3">
    <location>
        <begin position="7"/>
        <end position="197"/>
    </location>
</feature>
<dbReference type="Gene3D" id="3.90.25.10">
    <property type="entry name" value="UDP-galactose 4-epimerase, domain 1"/>
    <property type="match status" value="1"/>
</dbReference>
<evidence type="ECO:0000256" key="2">
    <source>
        <dbReference type="ARBA" id="ARBA00023277"/>
    </source>
</evidence>
<proteinExistence type="predicted"/>
<reference evidence="5" key="1">
    <citation type="submission" date="2014-12" db="EMBL/GenBank/DDBJ databases">
        <title>Genome Sequence of Valsa Canker Pathogens Uncovers a Specific Adaption of Colonization on Woody Bark.</title>
        <authorList>
            <person name="Yin Z."/>
            <person name="Liu H."/>
            <person name="Gao X."/>
            <person name="Li Z."/>
            <person name="Song N."/>
            <person name="Ke X."/>
            <person name="Dai Q."/>
            <person name="Wu Y."/>
            <person name="Sun Y."/>
            <person name="Xu J.-R."/>
            <person name="Kang Z.K."/>
            <person name="Wang L."/>
            <person name="Huang L."/>
        </authorList>
    </citation>
    <scope>NUCLEOTIDE SEQUENCE [LARGE SCALE GENOMIC DNA]</scope>
    <source>
        <strain evidence="5">SXYL134</strain>
    </source>
</reference>
<dbReference type="InterPro" id="IPR036291">
    <property type="entry name" value="NAD(P)-bd_dom_sf"/>
</dbReference>
<evidence type="ECO:0000313" key="4">
    <source>
        <dbReference type="EMBL" id="KUI61484.1"/>
    </source>
</evidence>
<dbReference type="InterPro" id="IPR001509">
    <property type="entry name" value="Epimerase_deHydtase"/>
</dbReference>
<keyword evidence="2" id="KW-0119">Carbohydrate metabolism</keyword>
<dbReference type="STRING" id="694573.A0A194VC62"/>
<protein>
    <recommendedName>
        <fullName evidence="3">NAD-dependent epimerase/dehydratase domain-containing protein</fullName>
    </recommendedName>
</protein>